<keyword evidence="2" id="KW-1185">Reference proteome</keyword>
<organism evidence="1 2">
    <name type="scientific">Liparis tanakae</name>
    <name type="common">Tanaka's snailfish</name>
    <dbReference type="NCBI Taxonomy" id="230148"/>
    <lineage>
        <taxon>Eukaryota</taxon>
        <taxon>Metazoa</taxon>
        <taxon>Chordata</taxon>
        <taxon>Craniata</taxon>
        <taxon>Vertebrata</taxon>
        <taxon>Euteleostomi</taxon>
        <taxon>Actinopterygii</taxon>
        <taxon>Neopterygii</taxon>
        <taxon>Teleostei</taxon>
        <taxon>Neoteleostei</taxon>
        <taxon>Acanthomorphata</taxon>
        <taxon>Eupercaria</taxon>
        <taxon>Perciformes</taxon>
        <taxon>Cottioidei</taxon>
        <taxon>Cottales</taxon>
        <taxon>Liparidae</taxon>
        <taxon>Liparis</taxon>
    </lineage>
</organism>
<evidence type="ECO:0000313" key="2">
    <source>
        <dbReference type="Proteomes" id="UP000314294"/>
    </source>
</evidence>
<gene>
    <name evidence="1" type="ORF">EYF80_009021</name>
</gene>
<name>A0A4Z2ISP8_9TELE</name>
<evidence type="ECO:0000313" key="1">
    <source>
        <dbReference type="EMBL" id="TNN80787.1"/>
    </source>
</evidence>
<accession>A0A4Z2ISP8</accession>
<dbReference type="EMBL" id="SRLO01000051">
    <property type="protein sequence ID" value="TNN80787.1"/>
    <property type="molecule type" value="Genomic_DNA"/>
</dbReference>
<comment type="caution">
    <text evidence="1">The sequence shown here is derived from an EMBL/GenBank/DDBJ whole genome shotgun (WGS) entry which is preliminary data.</text>
</comment>
<dbReference type="AlphaFoldDB" id="A0A4Z2ISP8"/>
<proteinExistence type="predicted"/>
<protein>
    <submittedName>
        <fullName evidence="1">Uncharacterized protein</fullName>
    </submittedName>
</protein>
<dbReference type="Proteomes" id="UP000314294">
    <property type="component" value="Unassembled WGS sequence"/>
</dbReference>
<reference evidence="1 2" key="1">
    <citation type="submission" date="2019-03" db="EMBL/GenBank/DDBJ databases">
        <title>First draft genome of Liparis tanakae, snailfish: a comprehensive survey of snailfish specific genes.</title>
        <authorList>
            <person name="Kim W."/>
            <person name="Song I."/>
            <person name="Jeong J.-H."/>
            <person name="Kim D."/>
            <person name="Kim S."/>
            <person name="Ryu S."/>
            <person name="Song J.Y."/>
            <person name="Lee S.K."/>
        </authorList>
    </citation>
    <scope>NUCLEOTIDE SEQUENCE [LARGE SCALE GENOMIC DNA]</scope>
    <source>
        <tissue evidence="1">Muscle</tissue>
    </source>
</reference>
<sequence>MDLCTAAPSTSCGQHGSLKVTKQRKNQYHVTRPLKQTTAQRGCQPLLDARETEREQMMMMMMMGVSSAYGTQLMKCHSCREASWLDTFLSGALFTLLELR</sequence>